<feature type="domain" description="Peptidase S9 prolyl oligopeptidase catalytic" evidence="1">
    <location>
        <begin position="2"/>
        <end position="146"/>
    </location>
</feature>
<gene>
    <name evidence="2" type="ORF">JYT19_00800</name>
</gene>
<dbReference type="EMBL" id="JAFITA010000009">
    <property type="protein sequence ID" value="MBN4077429.1"/>
    <property type="molecule type" value="Genomic_DNA"/>
</dbReference>
<sequence>MVGVSRGAMQMFASLAHSDYVAKRVDKAVSISGSLDLNVTMNRRFEMRNVFKKKFKKQKKHKSFKDWLKYRNPPMLAPHLSENLKVLLIYGMNDNRVALEQQENFLSALQKQGISSAFVKFPDADHFMSDHIKQVKNAVLNFLRKKSTTAKS</sequence>
<accession>A0ABS3AWV0</accession>
<name>A0ABS3AWV0_9FIRM</name>
<dbReference type="Proteomes" id="UP000765003">
    <property type="component" value="Unassembled WGS sequence"/>
</dbReference>
<organism evidence="2 3">
    <name type="scientific">Sulfobacillus acidophilus</name>
    <dbReference type="NCBI Taxonomy" id="53633"/>
    <lineage>
        <taxon>Bacteria</taxon>
        <taxon>Bacillati</taxon>
        <taxon>Bacillota</taxon>
        <taxon>Clostridia</taxon>
        <taxon>Eubacteriales</taxon>
        <taxon>Clostridiales Family XVII. Incertae Sedis</taxon>
        <taxon>Sulfobacillus</taxon>
    </lineage>
</organism>
<evidence type="ECO:0000313" key="3">
    <source>
        <dbReference type="Proteomes" id="UP000765003"/>
    </source>
</evidence>
<dbReference type="Gene3D" id="3.40.50.1820">
    <property type="entry name" value="alpha/beta hydrolase"/>
    <property type="match status" value="1"/>
</dbReference>
<evidence type="ECO:0000259" key="1">
    <source>
        <dbReference type="Pfam" id="PF00326"/>
    </source>
</evidence>
<dbReference type="SUPFAM" id="SSF53474">
    <property type="entry name" value="alpha/beta-Hydrolases"/>
    <property type="match status" value="1"/>
</dbReference>
<comment type="caution">
    <text evidence="2">The sequence shown here is derived from an EMBL/GenBank/DDBJ whole genome shotgun (WGS) entry which is preliminary data.</text>
</comment>
<dbReference type="InterPro" id="IPR001375">
    <property type="entry name" value="Peptidase_S9_cat"/>
</dbReference>
<protein>
    <submittedName>
        <fullName evidence="2">Prolyl oligopeptidase family serine peptidase</fullName>
    </submittedName>
</protein>
<proteinExistence type="predicted"/>
<keyword evidence="3" id="KW-1185">Reference proteome</keyword>
<evidence type="ECO:0000313" key="2">
    <source>
        <dbReference type="EMBL" id="MBN4077429.1"/>
    </source>
</evidence>
<reference evidence="2" key="1">
    <citation type="submission" date="2021-02" db="EMBL/GenBank/DDBJ databases">
        <title>Activity-based single-cell genomes from oceanic crustal fluid captures similar information to metagenomic and metatranscriptomic surveys with orders of magnitude less sampling.</title>
        <authorList>
            <person name="D'Angelo T.S."/>
            <person name="Orcutt B.N."/>
        </authorList>
    </citation>
    <scope>NUCLEOTIDE SEQUENCE [LARGE SCALE GENOMIC DNA]</scope>
    <source>
        <strain evidence="2">AH-315-E05</strain>
    </source>
</reference>
<dbReference type="InterPro" id="IPR029058">
    <property type="entry name" value="AB_hydrolase_fold"/>
</dbReference>
<dbReference type="Pfam" id="PF00326">
    <property type="entry name" value="Peptidase_S9"/>
    <property type="match status" value="1"/>
</dbReference>